<keyword evidence="4" id="KW-1185">Reference proteome</keyword>
<dbReference type="Proteomes" id="UP001485043">
    <property type="component" value="Unassembled WGS sequence"/>
</dbReference>
<proteinExistence type="predicted"/>
<name>A0AAW1T3E2_9CHLO</name>
<evidence type="ECO:0000313" key="3">
    <source>
        <dbReference type="EMBL" id="KAK9863850.1"/>
    </source>
</evidence>
<dbReference type="AlphaFoldDB" id="A0AAW1T3E2"/>
<gene>
    <name evidence="3" type="ORF">WJX84_004038</name>
</gene>
<dbReference type="EMBL" id="JALJOV010000422">
    <property type="protein sequence ID" value="KAK9863850.1"/>
    <property type="molecule type" value="Genomic_DNA"/>
</dbReference>
<dbReference type="GO" id="GO:0003950">
    <property type="term" value="F:NAD+ poly-ADP-ribosyltransferase activity"/>
    <property type="evidence" value="ECO:0007669"/>
    <property type="project" value="UniProtKB-UniRule"/>
</dbReference>
<comment type="caution">
    <text evidence="3">The sequence shown here is derived from an EMBL/GenBank/DDBJ whole genome shotgun (WGS) entry which is preliminary data.</text>
</comment>
<dbReference type="SUPFAM" id="SSF56399">
    <property type="entry name" value="ADP-ribosylation"/>
    <property type="match status" value="1"/>
</dbReference>
<keyword evidence="1" id="KW-0520">NAD</keyword>
<dbReference type="EC" id="2.4.2.-" evidence="1"/>
<evidence type="ECO:0000256" key="1">
    <source>
        <dbReference type="RuleBase" id="RU362114"/>
    </source>
</evidence>
<accession>A0AAW1T3E2</accession>
<evidence type="ECO:0000313" key="4">
    <source>
        <dbReference type="Proteomes" id="UP001485043"/>
    </source>
</evidence>
<reference evidence="3 4" key="1">
    <citation type="journal article" date="2024" name="Nat. Commun.">
        <title>Phylogenomics reveals the evolutionary origins of lichenization in chlorophyte algae.</title>
        <authorList>
            <person name="Puginier C."/>
            <person name="Libourel C."/>
            <person name="Otte J."/>
            <person name="Skaloud P."/>
            <person name="Haon M."/>
            <person name="Grisel S."/>
            <person name="Petersen M."/>
            <person name="Berrin J.G."/>
            <person name="Delaux P.M."/>
            <person name="Dal Grande F."/>
            <person name="Keller J."/>
        </authorList>
    </citation>
    <scope>NUCLEOTIDE SEQUENCE [LARGE SCALE GENOMIC DNA]</scope>
    <source>
        <strain evidence="3 4">SAG 2523</strain>
    </source>
</reference>
<dbReference type="Pfam" id="PF00644">
    <property type="entry name" value="PARP"/>
    <property type="match status" value="1"/>
</dbReference>
<dbReference type="PROSITE" id="PS51059">
    <property type="entry name" value="PARP_CATALYTIC"/>
    <property type="match status" value="1"/>
</dbReference>
<feature type="domain" description="PARP catalytic" evidence="2">
    <location>
        <begin position="40"/>
        <end position="253"/>
    </location>
</feature>
<dbReference type="PANTHER" id="PTHR45740">
    <property type="entry name" value="POLY [ADP-RIBOSE] POLYMERASE"/>
    <property type="match status" value="1"/>
</dbReference>
<dbReference type="PANTHER" id="PTHR45740:SF2">
    <property type="entry name" value="POLY [ADP-RIBOSE] POLYMERASE"/>
    <property type="match status" value="1"/>
</dbReference>
<protein>
    <recommendedName>
        <fullName evidence="1">Poly [ADP-ribose] polymerase</fullName>
        <shortName evidence="1">PARP</shortName>
        <ecNumber evidence="1">2.4.2.-</ecNumber>
    </recommendedName>
</protein>
<dbReference type="GO" id="GO:1990404">
    <property type="term" value="F:NAD+-protein mono-ADP-ribosyltransferase activity"/>
    <property type="evidence" value="ECO:0007669"/>
    <property type="project" value="TreeGrafter"/>
</dbReference>
<dbReference type="GO" id="GO:0005634">
    <property type="term" value="C:nucleus"/>
    <property type="evidence" value="ECO:0007669"/>
    <property type="project" value="TreeGrafter"/>
</dbReference>
<evidence type="ECO:0000259" key="2">
    <source>
        <dbReference type="PROSITE" id="PS51059"/>
    </source>
</evidence>
<dbReference type="Gene3D" id="3.90.228.10">
    <property type="match status" value="1"/>
</dbReference>
<keyword evidence="1" id="KW-0328">Glycosyltransferase</keyword>
<keyword evidence="1" id="KW-0808">Transferase</keyword>
<sequence>MTEQGISPRDTVAALIACDGDGNEALVMALTWQDKGGVAELTQQSDPETGDKLQAWAGLAEAELVLQRFSKGGMQRQRVKRIERIQNRMLWDRFALRQRELQQKHGHEGDNQGLLFHGADKATLEAVINEGFDIRVCNAAGSLGSGTYFAEHSRYSAAYSEAARRAALNPKEVRHLEQQHSEGQSGLPAFLPDGFAMLLCRVALGKLTAGEPGLRRSPPGFDSVCSRMDLKRNDIFAVYDNSQSYPEYIVHYQ</sequence>
<dbReference type="InterPro" id="IPR012317">
    <property type="entry name" value="Poly(ADP-ribose)pol_cat_dom"/>
</dbReference>
<dbReference type="InterPro" id="IPR051712">
    <property type="entry name" value="ARTD-AVP"/>
</dbReference>
<organism evidence="3 4">
    <name type="scientific">Apatococcus fuscideae</name>
    <dbReference type="NCBI Taxonomy" id="2026836"/>
    <lineage>
        <taxon>Eukaryota</taxon>
        <taxon>Viridiplantae</taxon>
        <taxon>Chlorophyta</taxon>
        <taxon>core chlorophytes</taxon>
        <taxon>Trebouxiophyceae</taxon>
        <taxon>Chlorellales</taxon>
        <taxon>Chlorellaceae</taxon>
        <taxon>Apatococcus</taxon>
    </lineage>
</organism>